<dbReference type="Proteomes" id="UP000245081">
    <property type="component" value="Unassembled WGS sequence"/>
</dbReference>
<dbReference type="RefSeq" id="WP_109015622.1">
    <property type="nucleotide sequence ID" value="NZ_BDOQ01000007.1"/>
</dbReference>
<dbReference type="AlphaFoldDB" id="A0A2R5FBY5"/>
<organism evidence="1 2">
    <name type="scientific">Novimethylophilus kurashikiensis</name>
    <dbReference type="NCBI Taxonomy" id="1825523"/>
    <lineage>
        <taxon>Bacteria</taxon>
        <taxon>Pseudomonadati</taxon>
        <taxon>Pseudomonadota</taxon>
        <taxon>Betaproteobacteria</taxon>
        <taxon>Nitrosomonadales</taxon>
        <taxon>Methylophilaceae</taxon>
        <taxon>Novimethylophilus</taxon>
    </lineage>
</organism>
<gene>
    <name evidence="1" type="ORF">NMK_2032</name>
</gene>
<sequence length="108" mass="12519">MAFKIDWDKLGQPKTEEEKEAEYQAYLTRLKTRIEPISRKVLALHALVLESGDFSEWETKFIRDMKHKAESFGMSNVEGIALLDLTTKQKEVLNSIYEKHCGKESQDV</sequence>
<evidence type="ECO:0000313" key="2">
    <source>
        <dbReference type="Proteomes" id="UP000245081"/>
    </source>
</evidence>
<proteinExistence type="predicted"/>
<evidence type="ECO:0000313" key="1">
    <source>
        <dbReference type="EMBL" id="GBG14433.1"/>
    </source>
</evidence>
<comment type="caution">
    <text evidence="1">The sequence shown here is derived from an EMBL/GenBank/DDBJ whole genome shotgun (WGS) entry which is preliminary data.</text>
</comment>
<dbReference type="EMBL" id="BDOQ01000007">
    <property type="protein sequence ID" value="GBG14433.1"/>
    <property type="molecule type" value="Genomic_DNA"/>
</dbReference>
<name>A0A2R5FBY5_9PROT</name>
<protein>
    <submittedName>
        <fullName evidence="1">Uncharacterized protein</fullName>
    </submittedName>
</protein>
<reference evidence="1 2" key="1">
    <citation type="journal article" date="2018" name="Environ. Microbiol.">
        <title>Isolation and genomic characterization of Novimethylophilus kurashikiensis gen. nov. sp. nov., a new lanthanide-dependent methylotrophic species of Methylophilaceae.</title>
        <authorList>
            <person name="Lv H."/>
            <person name="Sahin N."/>
            <person name="Tani A."/>
        </authorList>
    </citation>
    <scope>NUCLEOTIDE SEQUENCE [LARGE SCALE GENOMIC DNA]</scope>
    <source>
        <strain evidence="1 2">La2-4</strain>
    </source>
</reference>
<accession>A0A2R5FBY5</accession>
<keyword evidence="2" id="KW-1185">Reference proteome</keyword>